<dbReference type="InterPro" id="IPR047610">
    <property type="entry name" value="ImuA_translesion"/>
</dbReference>
<dbReference type="GO" id="GO:0006281">
    <property type="term" value="P:DNA repair"/>
    <property type="evidence" value="ECO:0007669"/>
    <property type="project" value="TreeGrafter"/>
</dbReference>
<dbReference type="InterPro" id="IPR004596">
    <property type="entry name" value="Cell_div_suppressor_SulA"/>
</dbReference>
<dbReference type="Proteomes" id="UP000241193">
    <property type="component" value="Unassembled WGS sequence"/>
</dbReference>
<name>A0A2T4IJV5_9RHOO</name>
<dbReference type="AlphaFoldDB" id="A0A2T4IJV5"/>
<proteinExistence type="predicted"/>
<dbReference type="InterPro" id="IPR050356">
    <property type="entry name" value="SulA_CellDiv_inhibitor"/>
</dbReference>
<dbReference type="NCBIfam" id="NF033429">
    <property type="entry name" value="ImuA_translesion"/>
    <property type="match status" value="1"/>
</dbReference>
<dbReference type="EMBL" id="PZKC01000001">
    <property type="protein sequence ID" value="PTD98054.1"/>
    <property type="molecule type" value="Genomic_DNA"/>
</dbReference>
<dbReference type="GO" id="GO:0009432">
    <property type="term" value="P:SOS response"/>
    <property type="evidence" value="ECO:0007669"/>
    <property type="project" value="InterPro"/>
</dbReference>
<keyword evidence="1" id="KW-0227">DNA damage</keyword>
<reference evidence="2 3" key="2">
    <citation type="submission" date="2018-04" db="EMBL/GenBank/DDBJ databases">
        <title>Thauera lacus sp. nov., isolated from an saline lake in Inner Mongolia, China.</title>
        <authorList>
            <person name="Liang Q.-Y."/>
        </authorList>
    </citation>
    <scope>NUCLEOTIDE SEQUENCE [LARGE SCALE GENOMIC DNA]</scope>
    <source>
        <strain evidence="2 3">D20</strain>
    </source>
</reference>
<organism evidence="2 3">
    <name type="scientific">Pseudothauera lacus</name>
    <dbReference type="NCBI Taxonomy" id="2136175"/>
    <lineage>
        <taxon>Bacteria</taxon>
        <taxon>Pseudomonadati</taxon>
        <taxon>Pseudomonadota</taxon>
        <taxon>Betaproteobacteria</taxon>
        <taxon>Rhodocyclales</taxon>
        <taxon>Zoogloeaceae</taxon>
        <taxon>Pseudothauera</taxon>
    </lineage>
</organism>
<accession>A0A2T4IJV5</accession>
<dbReference type="Gene3D" id="3.40.50.300">
    <property type="entry name" value="P-loop containing nucleotide triphosphate hydrolases"/>
    <property type="match status" value="1"/>
</dbReference>
<evidence type="ECO:0000313" key="2">
    <source>
        <dbReference type="EMBL" id="PTD98054.1"/>
    </source>
</evidence>
<dbReference type="PANTHER" id="PTHR35369:SF3">
    <property type="entry name" value="TRANSLESION DNA SYNTHESIS-ASSOCIATED PROTEIN IMUA"/>
    <property type="match status" value="1"/>
</dbReference>
<dbReference type="OrthoDB" id="9811176at2"/>
<dbReference type="SUPFAM" id="SSF52540">
    <property type="entry name" value="P-loop containing nucleoside triphosphate hydrolases"/>
    <property type="match status" value="1"/>
</dbReference>
<dbReference type="GO" id="GO:0051782">
    <property type="term" value="P:negative regulation of cell division"/>
    <property type="evidence" value="ECO:0007669"/>
    <property type="project" value="InterPro"/>
</dbReference>
<dbReference type="Pfam" id="PF03846">
    <property type="entry name" value="SulA"/>
    <property type="match status" value="1"/>
</dbReference>
<sequence length="236" mass="24034">MGAPSAALASLPAGLVWQGNQLAAASRPAHPTGFAELDAELPGGGWPGGALTELIATTPGIGELSLLLPLMRRTGAQQWLAFIAPPLLPYAPALHAAGVPLERVLLVRNGDAAQTQWAIRQACSSGACSAVLAWPAQTDNASLRRLQLAAEASATPLFLFRPPAAAAQASPAVLRLQLSAAPGGVSIHILKRRGPAASAALHLRLPARTDTTAPPHAVACPAPARSAPAGIYPRCA</sequence>
<dbReference type="RefSeq" id="WP_107491814.1">
    <property type="nucleotide sequence ID" value="NZ_PZKC01000001.1"/>
</dbReference>
<evidence type="ECO:0000256" key="1">
    <source>
        <dbReference type="ARBA" id="ARBA00022763"/>
    </source>
</evidence>
<evidence type="ECO:0000313" key="3">
    <source>
        <dbReference type="Proteomes" id="UP000241193"/>
    </source>
</evidence>
<dbReference type="PANTHER" id="PTHR35369">
    <property type="entry name" value="BLR3025 PROTEIN-RELATED"/>
    <property type="match status" value="1"/>
</dbReference>
<dbReference type="InterPro" id="IPR017166">
    <property type="entry name" value="UCP037290"/>
</dbReference>
<dbReference type="InterPro" id="IPR027417">
    <property type="entry name" value="P-loop_NTPase"/>
</dbReference>
<gene>
    <name evidence="2" type="primary">imuA</name>
    <name evidence="2" type="ORF">C8261_01155</name>
</gene>
<reference evidence="2 3" key="1">
    <citation type="submission" date="2018-03" db="EMBL/GenBank/DDBJ databases">
        <authorList>
            <person name="Keele B.F."/>
        </authorList>
    </citation>
    <scope>NUCLEOTIDE SEQUENCE [LARGE SCALE GENOMIC DNA]</scope>
    <source>
        <strain evidence="2 3">D20</strain>
    </source>
</reference>
<protein>
    <submittedName>
        <fullName evidence="2">Translesion DNA synthesis-associated protein ImuA</fullName>
    </submittedName>
</protein>
<keyword evidence="3" id="KW-1185">Reference proteome</keyword>
<dbReference type="PIRSF" id="PIRSF037290">
    <property type="entry name" value="UCP037290"/>
    <property type="match status" value="1"/>
</dbReference>
<comment type="caution">
    <text evidence="2">The sequence shown here is derived from an EMBL/GenBank/DDBJ whole genome shotgun (WGS) entry which is preliminary data.</text>
</comment>